<feature type="region of interest" description="Disordered" evidence="1">
    <location>
        <begin position="1"/>
        <end position="65"/>
    </location>
</feature>
<sequence length="233" mass="27503">MSVENGSFFEENVEDELSELEGSIVTKQKTGLPETNLKETEEIADYEQDEKEEEEPQASDNEDNLLTLTIPNPKLDLFKWVFGPPPLTRAQSGYQEKIQKRKDKFKKPRFPDRRKDEKDRKKREYQVRISENRNIKEVLDDIDRNEALCVREHNSAEVNYDKNLHNHHKTNKLQDDYAIVKEELIRRSRILDRLNKESLDRAKKDSKYKHNFSKVIKDAEKEIYNTPSLIPGS</sequence>
<name>A0A9N8W635_9GLOM</name>
<proteinExistence type="predicted"/>
<accession>A0A9N8W635</accession>
<feature type="compositionally biased region" description="Basic residues" evidence="1">
    <location>
        <begin position="99"/>
        <end position="108"/>
    </location>
</feature>
<keyword evidence="3" id="KW-1185">Reference proteome</keyword>
<organism evidence="2 3">
    <name type="scientific">Acaulospora morrowiae</name>
    <dbReference type="NCBI Taxonomy" id="94023"/>
    <lineage>
        <taxon>Eukaryota</taxon>
        <taxon>Fungi</taxon>
        <taxon>Fungi incertae sedis</taxon>
        <taxon>Mucoromycota</taxon>
        <taxon>Glomeromycotina</taxon>
        <taxon>Glomeromycetes</taxon>
        <taxon>Diversisporales</taxon>
        <taxon>Acaulosporaceae</taxon>
        <taxon>Acaulospora</taxon>
    </lineage>
</organism>
<reference evidence="2" key="1">
    <citation type="submission" date="2021-06" db="EMBL/GenBank/DDBJ databases">
        <authorList>
            <person name="Kallberg Y."/>
            <person name="Tangrot J."/>
            <person name="Rosling A."/>
        </authorList>
    </citation>
    <scope>NUCLEOTIDE SEQUENCE</scope>
    <source>
        <strain evidence="2">CL551</strain>
    </source>
</reference>
<dbReference type="EMBL" id="CAJVPV010000748">
    <property type="protein sequence ID" value="CAG8472254.1"/>
    <property type="molecule type" value="Genomic_DNA"/>
</dbReference>
<dbReference type="Proteomes" id="UP000789342">
    <property type="component" value="Unassembled WGS sequence"/>
</dbReference>
<gene>
    <name evidence="2" type="ORF">AMORRO_LOCUS1910</name>
</gene>
<comment type="caution">
    <text evidence="2">The sequence shown here is derived from an EMBL/GenBank/DDBJ whole genome shotgun (WGS) entry which is preliminary data.</text>
</comment>
<dbReference type="AlphaFoldDB" id="A0A9N8W635"/>
<evidence type="ECO:0000313" key="2">
    <source>
        <dbReference type="EMBL" id="CAG8472254.1"/>
    </source>
</evidence>
<feature type="compositionally biased region" description="Acidic residues" evidence="1">
    <location>
        <begin position="42"/>
        <end position="63"/>
    </location>
</feature>
<feature type="compositionally biased region" description="Basic and acidic residues" evidence="1">
    <location>
        <begin position="109"/>
        <end position="124"/>
    </location>
</feature>
<evidence type="ECO:0000313" key="3">
    <source>
        <dbReference type="Proteomes" id="UP000789342"/>
    </source>
</evidence>
<feature type="region of interest" description="Disordered" evidence="1">
    <location>
        <begin position="89"/>
        <end position="124"/>
    </location>
</feature>
<protein>
    <submittedName>
        <fullName evidence="2">9238_t:CDS:1</fullName>
    </submittedName>
</protein>
<evidence type="ECO:0000256" key="1">
    <source>
        <dbReference type="SAM" id="MobiDB-lite"/>
    </source>
</evidence>